<proteinExistence type="predicted"/>
<reference evidence="2" key="1">
    <citation type="submission" date="2015-02" db="EMBL/GenBank/DDBJ databases">
        <title>Description and complete genome sequence of the first cultured representative of the subdivision 5 of the Verrucomicrobia phylum.</title>
        <authorList>
            <person name="Spring S."/>
            <person name="Bunk B."/>
            <person name="Sproer C."/>
            <person name="Klenk H.-P."/>
        </authorList>
    </citation>
    <scope>NUCLEOTIDE SEQUENCE [LARGE SCALE GENOMIC DNA]</scope>
    <source>
        <strain evidence="2">L21-Fru-AB</strain>
    </source>
</reference>
<sequence>MRKWIICCGPDWYRPSVSSTEQLMQQFLDDGWRVLWINPIAFRSPFGGSSSSSSVSAWRKIRNKLRTHLNFLRHPSARLWVCVPLYIPAFSRRGARINRMLIRGQFRLLRLLFGIRVKRAVLWCTPGVTALPLLDRPFRARVYEAHDLLSAFRTESESLRARLRDAEKQLCMAADARFAASEHIRQGLLELAEQRKVHLLPHGVNIDRFSPEGPVAEAVEQIRRSGRPVAGYFGSLSDANDKDAFLALAEDGFSVVVIGKILGDYSALEAHPHIHFPGPVAYERLPAYARGFDVGLLNWRAGEWITNCFPLKTLEYLALGLPVVACPIPIVEKRYGDWVYTARSPQEFVTQARRAIGEDDEKRRAARRAAVKDQTWAARYETVKEVIDELAIPDH</sequence>
<dbReference type="AlphaFoldDB" id="A0A0G3EGC2"/>
<dbReference type="EMBL" id="CP010904">
    <property type="protein sequence ID" value="AKJ65516.1"/>
    <property type="molecule type" value="Genomic_DNA"/>
</dbReference>
<dbReference type="Proteomes" id="UP000035268">
    <property type="component" value="Chromosome"/>
</dbReference>
<dbReference type="RefSeq" id="WP_052882736.1">
    <property type="nucleotide sequence ID" value="NZ_CP010904.1"/>
</dbReference>
<dbReference type="KEGG" id="vbl:L21SP4_02289"/>
<dbReference type="PANTHER" id="PTHR45947">
    <property type="entry name" value="SULFOQUINOVOSYL TRANSFERASE SQD2"/>
    <property type="match status" value="1"/>
</dbReference>
<dbReference type="GO" id="GO:0016757">
    <property type="term" value="F:glycosyltransferase activity"/>
    <property type="evidence" value="ECO:0007669"/>
    <property type="project" value="TreeGrafter"/>
</dbReference>
<keyword evidence="2" id="KW-1185">Reference proteome</keyword>
<dbReference type="SUPFAM" id="SSF53756">
    <property type="entry name" value="UDP-Glycosyltransferase/glycogen phosphorylase"/>
    <property type="match status" value="1"/>
</dbReference>
<dbReference type="InterPro" id="IPR050194">
    <property type="entry name" value="Glycosyltransferase_grp1"/>
</dbReference>
<dbReference type="PANTHER" id="PTHR45947:SF3">
    <property type="entry name" value="SULFOQUINOVOSYL TRANSFERASE SQD2"/>
    <property type="match status" value="1"/>
</dbReference>
<dbReference type="OrthoDB" id="9816564at2"/>
<accession>A0A0G3EGC2</accession>
<gene>
    <name evidence="1" type="ORF">L21SP4_02289</name>
</gene>
<reference evidence="1 2" key="2">
    <citation type="journal article" date="2016" name="ISME J.">
        <title>Characterization of the first cultured representative of Verrucomicrobia subdivision 5 indicates the proposal of a novel phylum.</title>
        <authorList>
            <person name="Spring S."/>
            <person name="Bunk B."/>
            <person name="Sproer C."/>
            <person name="Schumann P."/>
            <person name="Rohde M."/>
            <person name="Tindall B.J."/>
            <person name="Klenk H.P."/>
        </authorList>
    </citation>
    <scope>NUCLEOTIDE SEQUENCE [LARGE SCALE GENOMIC DNA]</scope>
    <source>
        <strain evidence="1 2">L21-Fru-AB</strain>
    </source>
</reference>
<protein>
    <submittedName>
        <fullName evidence="1">Glycosyl transferase family 2</fullName>
    </submittedName>
</protein>
<organism evidence="1 2">
    <name type="scientific">Kiritimatiella glycovorans</name>
    <dbReference type="NCBI Taxonomy" id="1307763"/>
    <lineage>
        <taxon>Bacteria</taxon>
        <taxon>Pseudomonadati</taxon>
        <taxon>Kiritimatiellota</taxon>
        <taxon>Kiritimatiellia</taxon>
        <taxon>Kiritimatiellales</taxon>
        <taxon>Kiritimatiellaceae</taxon>
        <taxon>Kiritimatiella</taxon>
    </lineage>
</organism>
<name>A0A0G3EGC2_9BACT</name>
<dbReference type="STRING" id="1307763.L21SP4_02289"/>
<evidence type="ECO:0000313" key="1">
    <source>
        <dbReference type="EMBL" id="AKJ65516.1"/>
    </source>
</evidence>
<dbReference type="Gene3D" id="3.40.50.2000">
    <property type="entry name" value="Glycogen Phosphorylase B"/>
    <property type="match status" value="2"/>
</dbReference>
<keyword evidence="1" id="KW-0808">Transferase</keyword>
<evidence type="ECO:0000313" key="2">
    <source>
        <dbReference type="Proteomes" id="UP000035268"/>
    </source>
</evidence>
<dbReference type="Pfam" id="PF13692">
    <property type="entry name" value="Glyco_trans_1_4"/>
    <property type="match status" value="1"/>
</dbReference>